<feature type="transmembrane region" description="Helical" evidence="6">
    <location>
        <begin position="115"/>
        <end position="132"/>
    </location>
</feature>
<reference evidence="7" key="1">
    <citation type="journal article" date="2017" name="PLoS ONE">
        <title>Genetic diversity of the O antigens of Proteus species and the development of a suspension array for molecular serotyping.</title>
        <authorList>
            <person name="Yu X."/>
            <person name="Torzewska A."/>
            <person name="Zhang X."/>
            <person name="Yin Z."/>
            <person name="Drzewiecka D."/>
            <person name="Cao H."/>
            <person name="Liu B."/>
            <person name="Knirel Y.A."/>
            <person name="Rozalski A."/>
            <person name="Wang L."/>
        </authorList>
    </citation>
    <scope>NUCLEOTIDE SEQUENCE</scope>
    <source>
        <strain evidence="7">PrK 25/57</strain>
    </source>
</reference>
<dbReference type="PANTHER" id="PTHR30250:SF11">
    <property type="entry name" value="O-ANTIGEN TRANSPORTER-RELATED"/>
    <property type="match status" value="1"/>
</dbReference>
<evidence type="ECO:0000256" key="5">
    <source>
        <dbReference type="ARBA" id="ARBA00023136"/>
    </source>
</evidence>
<evidence type="ECO:0000256" key="2">
    <source>
        <dbReference type="ARBA" id="ARBA00022475"/>
    </source>
</evidence>
<feature type="transmembrane region" description="Helical" evidence="6">
    <location>
        <begin position="352"/>
        <end position="370"/>
    </location>
</feature>
<accession>A0A385JM70</accession>
<organism evidence="7">
    <name type="scientific">Proteus vulgaris</name>
    <dbReference type="NCBI Taxonomy" id="585"/>
    <lineage>
        <taxon>Bacteria</taxon>
        <taxon>Pseudomonadati</taxon>
        <taxon>Pseudomonadota</taxon>
        <taxon>Gammaproteobacteria</taxon>
        <taxon>Enterobacterales</taxon>
        <taxon>Morganellaceae</taxon>
        <taxon>Proteus</taxon>
    </lineage>
</organism>
<dbReference type="InterPro" id="IPR050833">
    <property type="entry name" value="Poly_Biosynth_Transport"/>
</dbReference>
<feature type="transmembrane region" description="Helical" evidence="6">
    <location>
        <begin position="241"/>
        <end position="266"/>
    </location>
</feature>
<protein>
    <submittedName>
        <fullName evidence="7">Wzx</fullName>
    </submittedName>
</protein>
<feature type="transmembrane region" description="Helical" evidence="6">
    <location>
        <begin position="77"/>
        <end position="100"/>
    </location>
</feature>
<feature type="transmembrane region" description="Helical" evidence="6">
    <location>
        <begin position="382"/>
        <end position="404"/>
    </location>
</feature>
<feature type="transmembrane region" description="Helical" evidence="6">
    <location>
        <begin position="144"/>
        <end position="165"/>
    </location>
</feature>
<dbReference type="AlphaFoldDB" id="A0A385JM70"/>
<evidence type="ECO:0000256" key="3">
    <source>
        <dbReference type="ARBA" id="ARBA00022692"/>
    </source>
</evidence>
<dbReference type="Pfam" id="PF01943">
    <property type="entry name" value="Polysacc_synt"/>
    <property type="match status" value="1"/>
</dbReference>
<keyword evidence="2" id="KW-1003">Cell membrane</keyword>
<feature type="transmembrane region" description="Helical" evidence="6">
    <location>
        <begin position="325"/>
        <end position="345"/>
    </location>
</feature>
<evidence type="ECO:0000256" key="4">
    <source>
        <dbReference type="ARBA" id="ARBA00022989"/>
    </source>
</evidence>
<feature type="transmembrane region" description="Helical" evidence="6">
    <location>
        <begin position="12"/>
        <end position="30"/>
    </location>
</feature>
<feature type="transmembrane region" description="Helical" evidence="6">
    <location>
        <begin position="171"/>
        <end position="190"/>
    </location>
</feature>
<sequence length="467" mass="54314">MKNNILRNFVNYFIGDLFVKGFLFISLPLLSRVMAPAEYGKLSLVNTSIMILYVFISLNLQNAVLNRYMTTRENFSVYLSTLIISIFPFQILLILIFPYYSSSISLLLQISESDLWWVIIICIQITYIYMYTSYLQASQNSHAFIKINITSKITEIMSIFILALYLSNNQYLSKIISQLVINIFLCVYIFRKFKNIVVWKFNLTYLKEALFFSIPLIIHVLSNTLLSQSDRLIINDLKGEYAAGIYSFSYNIGMAILVAIMAWNSSWQPKFYNLINDKEKKIAIKKIIKNSTIIIFIMSTLLILFSKEFVIVLSSKLYYESYKIIPIIIIGNALIHIYLSYVNFLFYRKKSILISIGTLLALVLNVYLNYQLIPVYGIEGAAWATVIAYIALSLFHYISATYFIKLNFIPVTNLIYFIISLLAIYLITIYIENFAYPIELLLKIVISLLFIMYIFLKKPYLHLKELE</sequence>
<dbReference type="EMBL" id="KY710692">
    <property type="protein sequence ID" value="AXY99431.1"/>
    <property type="molecule type" value="Genomic_DNA"/>
</dbReference>
<feature type="transmembrane region" description="Helical" evidence="6">
    <location>
        <begin position="411"/>
        <end position="431"/>
    </location>
</feature>
<feature type="transmembrane region" description="Helical" evidence="6">
    <location>
        <begin position="202"/>
        <end position="221"/>
    </location>
</feature>
<evidence type="ECO:0000313" key="7">
    <source>
        <dbReference type="EMBL" id="AXY99431.1"/>
    </source>
</evidence>
<evidence type="ECO:0000256" key="6">
    <source>
        <dbReference type="SAM" id="Phobius"/>
    </source>
</evidence>
<feature type="transmembrane region" description="Helical" evidence="6">
    <location>
        <begin position="287"/>
        <end position="305"/>
    </location>
</feature>
<keyword evidence="4 6" id="KW-1133">Transmembrane helix</keyword>
<keyword evidence="5 6" id="KW-0472">Membrane</keyword>
<feature type="transmembrane region" description="Helical" evidence="6">
    <location>
        <begin position="437"/>
        <end position="456"/>
    </location>
</feature>
<dbReference type="GO" id="GO:0005886">
    <property type="term" value="C:plasma membrane"/>
    <property type="evidence" value="ECO:0007669"/>
    <property type="project" value="UniProtKB-SubCell"/>
</dbReference>
<name>A0A385JM70_PROVU</name>
<dbReference type="PANTHER" id="PTHR30250">
    <property type="entry name" value="PST FAMILY PREDICTED COLANIC ACID TRANSPORTER"/>
    <property type="match status" value="1"/>
</dbReference>
<evidence type="ECO:0000256" key="1">
    <source>
        <dbReference type="ARBA" id="ARBA00004651"/>
    </source>
</evidence>
<dbReference type="InterPro" id="IPR002797">
    <property type="entry name" value="Polysacc_synth"/>
</dbReference>
<feature type="transmembrane region" description="Helical" evidence="6">
    <location>
        <begin position="42"/>
        <end position="65"/>
    </location>
</feature>
<keyword evidence="3 6" id="KW-0812">Transmembrane</keyword>
<comment type="subcellular location">
    <subcellularLocation>
        <location evidence="1">Cell membrane</location>
        <topology evidence="1">Multi-pass membrane protein</topology>
    </subcellularLocation>
</comment>
<proteinExistence type="predicted"/>